<comment type="caution">
    <text evidence="3">The sequence shown here is derived from an EMBL/GenBank/DDBJ whole genome shotgun (WGS) entry which is preliminary data.</text>
</comment>
<evidence type="ECO:0000259" key="2">
    <source>
        <dbReference type="PROSITE" id="PS50175"/>
    </source>
</evidence>
<dbReference type="EMBL" id="JAMZEJ010000008">
    <property type="protein sequence ID" value="MCQ8241866.1"/>
    <property type="molecule type" value="Genomic_DNA"/>
</dbReference>
<dbReference type="Gene3D" id="2.40.70.10">
    <property type="entry name" value="Acid Proteases"/>
    <property type="match status" value="2"/>
</dbReference>
<evidence type="ECO:0000313" key="3">
    <source>
        <dbReference type="EMBL" id="MCQ8241866.1"/>
    </source>
</evidence>
<feature type="domain" description="Peptidase A2" evidence="2">
    <location>
        <begin position="48"/>
        <end position="86"/>
    </location>
</feature>
<dbReference type="PROSITE" id="PS50175">
    <property type="entry name" value="ASP_PROT_RETROV"/>
    <property type="match status" value="1"/>
</dbReference>
<evidence type="ECO:0000256" key="1">
    <source>
        <dbReference type="ARBA" id="ARBA00022801"/>
    </source>
</evidence>
<dbReference type="RefSeq" id="WP_422920620.1">
    <property type="nucleotide sequence ID" value="NZ_JAMZEJ010000008.1"/>
</dbReference>
<protein>
    <submittedName>
        <fullName evidence="3">Retroviral-like aspartic protease family protein</fullName>
    </submittedName>
</protein>
<organism evidence="3 4">
    <name type="scientific">Rhizosaccharibacter radicis</name>
    <dbReference type="NCBI Taxonomy" id="2782605"/>
    <lineage>
        <taxon>Bacteria</taxon>
        <taxon>Pseudomonadati</taxon>
        <taxon>Pseudomonadota</taxon>
        <taxon>Alphaproteobacteria</taxon>
        <taxon>Acetobacterales</taxon>
        <taxon>Acetobacteraceae</taxon>
        <taxon>Rhizosaccharibacter</taxon>
    </lineage>
</organism>
<name>A0ABT1VZV9_9PROT</name>
<reference evidence="3 4" key="1">
    <citation type="submission" date="2022-06" db="EMBL/GenBank/DDBJ databases">
        <title>Rhizosaccharibacter gen. nov. sp. nov. KSS12, endophytic bacteria isolated from sugarcane.</title>
        <authorList>
            <person name="Pitiwittayakul N."/>
        </authorList>
    </citation>
    <scope>NUCLEOTIDE SEQUENCE [LARGE SCALE GENOMIC DNA]</scope>
    <source>
        <strain evidence="3 4">KSS12</strain>
    </source>
</reference>
<proteinExistence type="predicted"/>
<dbReference type="SUPFAM" id="SSF50630">
    <property type="entry name" value="Acid proteases"/>
    <property type="match status" value="2"/>
</dbReference>
<dbReference type="Pfam" id="PF13650">
    <property type="entry name" value="Asp_protease_2"/>
    <property type="match status" value="2"/>
</dbReference>
<accession>A0ABT1VZV9</accession>
<gene>
    <name evidence="3" type="ORF">NFI88_13570</name>
</gene>
<dbReference type="InterPro" id="IPR021109">
    <property type="entry name" value="Peptidase_aspartic_dom_sf"/>
</dbReference>
<evidence type="ECO:0000313" key="4">
    <source>
        <dbReference type="Proteomes" id="UP001524547"/>
    </source>
</evidence>
<keyword evidence="4" id="KW-1185">Reference proteome</keyword>
<sequence>MLFALAGAAAHARATGPALCERRVAASVALRDDDGFITIPVEVGSRAASMLLDTGSDAGLFTRAGVQRLGLPVDQAHRIRMQGTGGDGRSVPSALFGMLRIGAMTLPGGAMPVGVLPGEPVIRPPVAGLLGADILSHFDLELDLPHGVARFWTMRLGSVACAGPPFWDQPTGAVEAIRLSRLGDRRTLPVQIEGRPLVALLDTGARSRILSNEAAARLGVGADVLGADPGGITAGVDLHETAYHWHRFRSLRIGDTTERDPVLTVAPLAEKHVDMLLGADWFSRRQVWVSYATDTLFVHTPRHVSAAGSRAATVPASGTAHAVAATVDGNRPARP</sequence>
<keyword evidence="1" id="KW-0378">Hydrolase</keyword>
<dbReference type="CDD" id="cd05483">
    <property type="entry name" value="retropepsin_like_bacteria"/>
    <property type="match status" value="2"/>
</dbReference>
<dbReference type="InterPro" id="IPR001995">
    <property type="entry name" value="Peptidase_A2_cat"/>
</dbReference>
<dbReference type="Proteomes" id="UP001524547">
    <property type="component" value="Unassembled WGS sequence"/>
</dbReference>
<dbReference type="InterPro" id="IPR034122">
    <property type="entry name" value="Retropepsin-like_bacterial"/>
</dbReference>